<evidence type="ECO:0000256" key="1">
    <source>
        <dbReference type="SAM" id="MobiDB-lite"/>
    </source>
</evidence>
<evidence type="ECO:0000313" key="3">
    <source>
        <dbReference type="Proteomes" id="UP001152872"/>
    </source>
</evidence>
<feature type="region of interest" description="Disordered" evidence="1">
    <location>
        <begin position="50"/>
        <end position="105"/>
    </location>
</feature>
<dbReference type="Proteomes" id="UP001152872">
    <property type="component" value="Unassembled WGS sequence"/>
</dbReference>
<evidence type="ECO:0000313" key="2">
    <source>
        <dbReference type="EMBL" id="MDG3494981.1"/>
    </source>
</evidence>
<dbReference type="AlphaFoldDB" id="A0A9X4MC06"/>
<protein>
    <submittedName>
        <fullName evidence="2">Uncharacterized protein</fullName>
    </submittedName>
</protein>
<sequence length="164" mass="19291">MTAMYISLVIFSIGLWWAIKYNQNKQRTVNPPKPKYPTIEDIRRKYPKRLSQEELRRQATAKNDADAKRRQEIIDRNAREARSAKEALRDRQEDHQRKVDAMRAEKAAKRDISVKSFRTLLKMVNGQDAVARRLIEGNLKLFPDKSPDWACDKAIADLERDRRI</sequence>
<keyword evidence="3" id="KW-1185">Reference proteome</keyword>
<comment type="caution">
    <text evidence="2">The sequence shown here is derived from an EMBL/GenBank/DDBJ whole genome shotgun (WGS) entry which is preliminary data.</text>
</comment>
<proteinExistence type="predicted"/>
<reference evidence="2" key="1">
    <citation type="submission" date="2019-05" db="EMBL/GenBank/DDBJ databases">
        <title>Whole genome sequencing of Pseudanabaena catenata USMAC16.</title>
        <authorList>
            <person name="Khan Z."/>
            <person name="Omar W.M."/>
            <person name="Convey P."/>
            <person name="Merican F."/>
            <person name="Najimudin N."/>
        </authorList>
    </citation>
    <scope>NUCLEOTIDE SEQUENCE</scope>
    <source>
        <strain evidence="2">USMAC16</strain>
    </source>
</reference>
<name>A0A9X4MC06_9CYAN</name>
<dbReference type="EMBL" id="VBTY01000074">
    <property type="protein sequence ID" value="MDG3494981.1"/>
    <property type="molecule type" value="Genomic_DNA"/>
</dbReference>
<dbReference type="RefSeq" id="WP_009627086.1">
    <property type="nucleotide sequence ID" value="NZ_VBTY01000074.1"/>
</dbReference>
<accession>A0A9X4MC06</accession>
<gene>
    <name evidence="2" type="ORF">FEV09_10475</name>
</gene>
<organism evidence="2 3">
    <name type="scientific">Pseudanabaena catenata USMAC16</name>
    <dbReference type="NCBI Taxonomy" id="1855837"/>
    <lineage>
        <taxon>Bacteria</taxon>
        <taxon>Bacillati</taxon>
        <taxon>Cyanobacteriota</taxon>
        <taxon>Cyanophyceae</taxon>
        <taxon>Pseudanabaenales</taxon>
        <taxon>Pseudanabaenaceae</taxon>
        <taxon>Pseudanabaena</taxon>
    </lineage>
</organism>